<dbReference type="AlphaFoldDB" id="A0A101LVG2"/>
<evidence type="ECO:0000313" key="1">
    <source>
        <dbReference type="EMBL" id="KUM46099.1"/>
    </source>
</evidence>
<sequence>MFGVFRLIIMGFSLQHRGLHQQIHQLLMDQFKFIPYQFKPTRSTGAAMFNASEAAYKG</sequence>
<geneLocation type="mitochondrion" evidence="1"/>
<comment type="caution">
    <text evidence="1">The sequence shown here is derived from an EMBL/GenBank/DDBJ whole genome shotgun (WGS) entry which is preliminary data.</text>
</comment>
<reference evidence="1" key="1">
    <citation type="journal article" date="2015" name="Genome Biol. Evol.">
        <title>Organellar Genomes of White Spruce (Picea glauca): Assembly and Annotation.</title>
        <authorList>
            <person name="Jackman S.D."/>
            <person name="Warren R.L."/>
            <person name="Gibb E.A."/>
            <person name="Vandervalk B.P."/>
            <person name="Mohamadi H."/>
            <person name="Chu J."/>
            <person name="Raymond A."/>
            <person name="Pleasance S."/>
            <person name="Coope R."/>
            <person name="Wildung M.R."/>
            <person name="Ritland C.E."/>
            <person name="Bousquet J."/>
            <person name="Jones S.J."/>
            <person name="Bohlmann J."/>
            <person name="Birol I."/>
        </authorList>
    </citation>
    <scope>NUCLEOTIDE SEQUENCE [LARGE SCALE GENOMIC DNA]</scope>
    <source>
        <tissue evidence="1">Flushing bud</tissue>
    </source>
</reference>
<proteinExistence type="predicted"/>
<accession>A0A101LVG2</accession>
<dbReference type="EMBL" id="LKAM01000013">
    <property type="protein sequence ID" value="KUM46099.1"/>
    <property type="molecule type" value="Genomic_DNA"/>
</dbReference>
<name>A0A101LVG2_PICGL</name>
<protein>
    <submittedName>
        <fullName evidence="1">Uncharacterized protein</fullName>
    </submittedName>
</protein>
<organism evidence="1">
    <name type="scientific">Picea glauca</name>
    <name type="common">White spruce</name>
    <name type="synonym">Pinus glauca</name>
    <dbReference type="NCBI Taxonomy" id="3330"/>
    <lineage>
        <taxon>Eukaryota</taxon>
        <taxon>Viridiplantae</taxon>
        <taxon>Streptophyta</taxon>
        <taxon>Embryophyta</taxon>
        <taxon>Tracheophyta</taxon>
        <taxon>Spermatophyta</taxon>
        <taxon>Pinopsida</taxon>
        <taxon>Pinidae</taxon>
        <taxon>Conifers I</taxon>
        <taxon>Pinales</taxon>
        <taxon>Pinaceae</taxon>
        <taxon>Picea</taxon>
    </lineage>
</organism>
<keyword evidence="1" id="KW-0496">Mitochondrion</keyword>
<gene>
    <name evidence="1" type="ORF">ABT39_MTgene1905</name>
</gene>